<feature type="region of interest" description="Disordered" evidence="3">
    <location>
        <begin position="696"/>
        <end position="717"/>
    </location>
</feature>
<comment type="subcellular location">
    <subcellularLocation>
        <location evidence="1">Nucleus</location>
    </subcellularLocation>
</comment>
<dbReference type="Proteomes" id="UP001153076">
    <property type="component" value="Unassembled WGS sequence"/>
</dbReference>
<keyword evidence="4" id="KW-0472">Membrane</keyword>
<evidence type="ECO:0000259" key="5">
    <source>
        <dbReference type="PROSITE" id="PS51916"/>
    </source>
</evidence>
<keyword evidence="4" id="KW-0812">Transmembrane</keyword>
<keyword evidence="2" id="KW-0539">Nucleus</keyword>
<evidence type="ECO:0000256" key="3">
    <source>
        <dbReference type="SAM" id="MobiDB-lite"/>
    </source>
</evidence>
<dbReference type="CDD" id="cd21865">
    <property type="entry name" value="DEUBAD_NFRKB"/>
    <property type="match status" value="1"/>
</dbReference>
<sequence length="1001" mass="112959">MAADQRKRRLNAAPALGHGTQEQHRAKKRDLRSPQYDFNFNSHVSLKWDNNGKRVVAKEDQIGMSWRHLRSFVPTAPCSNTKLADVLTVPTEVFQLNDLTGIVSYEVWQSLLTEKERGYLSQFLPRGVDTHQVVQALLGADNFHFGNPFLKWGARLCSGDLHPDAIVQHEKSFKTNKKEYYSELQQYHDDMIRNLQKLKERCARSKDPESEVQQMMSRSRRDADESILPDAKGISSLKPENGVAAMSESLSSVPDEKLYYSDNQKLSAIRDAEIQKRSYSTSSSIFFFALAFSLSFRIVFLAETKTQNNFHKNENGSQMFGKHTWEVHRIRNEEVMKDKHEKLVTSTNSLKVLPKPKKAEKPQKINISSNDGAKYMSYVKISKKQHELVKSMKQSGSSIQSKTLNRVLGNLTSFNVKPYEMFVEEEKKRIHEYWSNLANKDLPAALQYWRKRQSDKQLIVKSLLHEMEEKLRLMAEDEKSDNCVLHSEARDEKSVDYGFHAQHQDENLVNADEDENTDPEGTDAESSEQASEHRQDDESVTQDSLSDEDRESNPSSTKDESSMQNPHVNDSKEFDLSTIENQSSVQNAPLSINEDVHLSTMEHQPSMHNPPLNVNEEFNAMDLNCGNNNITTKTNETCSRTIPDHQVAPQACEASLDVCHPQSHSSAGAANAGGLPCSSVKNVWPSIGLPTSYHHAPTTQYASSSEPSFRHPQFVSSRPASLIDLRSDLRGEDTTKDLLNRHTDHMPFFNPYPSGDRNELLHSLIKRDSYQHEQKKTGLEFHPTTSVLLEQTQFPGHFREVQPSFALDNRPKAQGELLMHHNIQEGIYSDNRYPIQGPEHFPSLNVRDWTNVRLSTPIQSSQLSSAEPLCHNWFASENRAQGGWSAPESTVFSSPNLGSGSSGDQSLYSVLTQCNTLRSRAPFNPVGSTEQIIPSTNYGQELTGEIPVTSNGVLPQTSSPFDYLGGNEAALKNNMGWMSLGHHSSGLQDPSGRPFFKSWNQ</sequence>
<dbReference type="GO" id="GO:0031011">
    <property type="term" value="C:Ino80 complex"/>
    <property type="evidence" value="ECO:0007669"/>
    <property type="project" value="InterPro"/>
</dbReference>
<name>A0A9Q1L056_9CARY</name>
<organism evidence="6 7">
    <name type="scientific">Carnegiea gigantea</name>
    <dbReference type="NCBI Taxonomy" id="171969"/>
    <lineage>
        <taxon>Eukaryota</taxon>
        <taxon>Viridiplantae</taxon>
        <taxon>Streptophyta</taxon>
        <taxon>Embryophyta</taxon>
        <taxon>Tracheophyta</taxon>
        <taxon>Spermatophyta</taxon>
        <taxon>Magnoliopsida</taxon>
        <taxon>eudicotyledons</taxon>
        <taxon>Gunneridae</taxon>
        <taxon>Pentapetalae</taxon>
        <taxon>Caryophyllales</taxon>
        <taxon>Cactineae</taxon>
        <taxon>Cactaceae</taxon>
        <taxon>Cactoideae</taxon>
        <taxon>Echinocereeae</taxon>
        <taxon>Carnegiea</taxon>
    </lineage>
</organism>
<feature type="region of interest" description="Disordered" evidence="3">
    <location>
        <begin position="1"/>
        <end position="32"/>
    </location>
</feature>
<accession>A0A9Q1L056</accession>
<dbReference type="PANTHER" id="PTHR13052:SF2">
    <property type="entry name" value="NUCLEAR FACTOR KAPPA-B-BINDING PROTEIN"/>
    <property type="match status" value="1"/>
</dbReference>
<feature type="region of interest" description="Disordered" evidence="3">
    <location>
        <begin position="202"/>
        <end position="239"/>
    </location>
</feature>
<protein>
    <recommendedName>
        <fullName evidence="5">DEUBAD domain-containing protein</fullName>
    </recommendedName>
</protein>
<dbReference type="EMBL" id="JAKOGI010000006">
    <property type="protein sequence ID" value="KAJ8451986.1"/>
    <property type="molecule type" value="Genomic_DNA"/>
</dbReference>
<dbReference type="InterPro" id="IPR024867">
    <property type="entry name" value="NFRKB"/>
</dbReference>
<proteinExistence type="predicted"/>
<gene>
    <name evidence="6" type="ORF">Cgig2_016567</name>
</gene>
<dbReference type="PROSITE" id="PS51916">
    <property type="entry name" value="DEUBAD"/>
    <property type="match status" value="1"/>
</dbReference>
<dbReference type="OrthoDB" id="70874at2759"/>
<dbReference type="AlphaFoldDB" id="A0A9Q1L056"/>
<feature type="compositionally biased region" description="Polar residues" evidence="3">
    <location>
        <begin position="697"/>
        <end position="707"/>
    </location>
</feature>
<dbReference type="InterPro" id="IPR044867">
    <property type="entry name" value="DEUBAD_dom"/>
</dbReference>
<keyword evidence="4" id="KW-1133">Transmembrane helix</keyword>
<dbReference type="PANTHER" id="PTHR13052">
    <property type="entry name" value="NFRKB-RELATED"/>
    <property type="match status" value="1"/>
</dbReference>
<evidence type="ECO:0000256" key="4">
    <source>
        <dbReference type="SAM" id="Phobius"/>
    </source>
</evidence>
<feature type="transmembrane region" description="Helical" evidence="4">
    <location>
        <begin position="285"/>
        <end position="302"/>
    </location>
</feature>
<feature type="domain" description="DEUBAD" evidence="5">
    <location>
        <begin position="90"/>
        <end position="201"/>
    </location>
</feature>
<evidence type="ECO:0000313" key="6">
    <source>
        <dbReference type="EMBL" id="KAJ8451986.1"/>
    </source>
</evidence>
<feature type="compositionally biased region" description="Basic residues" evidence="3">
    <location>
        <begin position="1"/>
        <end position="10"/>
    </location>
</feature>
<reference evidence="6" key="1">
    <citation type="submission" date="2022-04" db="EMBL/GenBank/DDBJ databases">
        <title>Carnegiea gigantea Genome sequencing and assembly v2.</title>
        <authorList>
            <person name="Copetti D."/>
            <person name="Sanderson M.J."/>
            <person name="Burquez A."/>
            <person name="Wojciechowski M.F."/>
        </authorList>
    </citation>
    <scope>NUCLEOTIDE SEQUENCE</scope>
    <source>
        <strain evidence="6">SGP5-SGP5p</strain>
        <tissue evidence="6">Aerial part</tissue>
    </source>
</reference>
<feature type="region of interest" description="Disordered" evidence="3">
    <location>
        <begin position="504"/>
        <end position="570"/>
    </location>
</feature>
<evidence type="ECO:0000256" key="2">
    <source>
        <dbReference type="ARBA" id="ARBA00023242"/>
    </source>
</evidence>
<feature type="compositionally biased region" description="Acidic residues" evidence="3">
    <location>
        <begin position="511"/>
        <end position="526"/>
    </location>
</feature>
<comment type="caution">
    <text evidence="6">The sequence shown here is derived from an EMBL/GenBank/DDBJ whole genome shotgun (WGS) entry which is preliminary data.</text>
</comment>
<keyword evidence="7" id="KW-1185">Reference proteome</keyword>
<evidence type="ECO:0000256" key="1">
    <source>
        <dbReference type="ARBA" id="ARBA00004123"/>
    </source>
</evidence>
<evidence type="ECO:0000313" key="7">
    <source>
        <dbReference type="Proteomes" id="UP001153076"/>
    </source>
</evidence>